<dbReference type="RefSeq" id="WP_143227540.1">
    <property type="nucleotide sequence ID" value="NZ_CP113787.1"/>
</dbReference>
<name>A0AA47INN4_ACTNA</name>
<reference evidence="2" key="1">
    <citation type="submission" date="2022-11" db="EMBL/GenBank/DDBJ databases">
        <title>Dental biofilm bacteria. Genome sequencing and assembly.</title>
        <authorList>
            <person name="Robertsson C."/>
        </authorList>
    </citation>
    <scope>NUCLEOTIDE SEQUENCE</scope>
    <source>
        <strain evidence="2">CW</strain>
    </source>
</reference>
<dbReference type="EMBL" id="CP113787">
    <property type="protein sequence ID" value="WAL42095.1"/>
    <property type="molecule type" value="Genomic_DNA"/>
</dbReference>
<feature type="transmembrane region" description="Helical" evidence="1">
    <location>
        <begin position="347"/>
        <end position="370"/>
    </location>
</feature>
<evidence type="ECO:0000256" key="1">
    <source>
        <dbReference type="SAM" id="Phobius"/>
    </source>
</evidence>
<feature type="transmembrane region" description="Helical" evidence="1">
    <location>
        <begin position="416"/>
        <end position="438"/>
    </location>
</feature>
<accession>A0AA47INN4</accession>
<organism evidence="2 3">
    <name type="scientific">Actinomyces naeslundii</name>
    <dbReference type="NCBI Taxonomy" id="1655"/>
    <lineage>
        <taxon>Bacteria</taxon>
        <taxon>Bacillati</taxon>
        <taxon>Actinomycetota</taxon>
        <taxon>Actinomycetes</taxon>
        <taxon>Actinomycetales</taxon>
        <taxon>Actinomycetaceae</taxon>
        <taxon>Actinomyces</taxon>
    </lineage>
</organism>
<dbReference type="Proteomes" id="UP001163127">
    <property type="component" value="Chromosome"/>
</dbReference>
<sequence length="469" mass="53193">MSDLKKFYWELYSDRSWLLRQVNTIKLVDTKIYEKRSTYDIDCRNLRDRALQCGIDPNKEIILPLWLGEENTLIDLDIRDEDGVCLPLIKSDDAEQFMNIALCGALGPTFDDMPSGEQRVCIDMVTAMMNKRPTTYSQSRIWKHISNSQQAFDFINSFYEVRGRKLYAIHLSVQQRSSISIIKTREVIPGLQFTNGRLELWAKSLDQDVKSNYICVESPNGTWISKMSLLFEGEEVSPTDSDYKRDSTCNGPTYSIQDNYSRSLLHSTNLKSGRKALIASQENFDAWESIKDGAAYTVAVELQPKRSYYLGPHLAVFAISSAIYALLMIISFAFLKRWISDGAWVPLNISAIVTLMAVIPTAHAAVLFYGSEHRILSQLYRHWRFAGYALSAFNLILAASMSVLPLKDGDGYYVSAAWLFSISLVGFVTNFVGDIWCFTKFQGLHQKIVNTSAPEHQTEGLNSSRTTIE</sequence>
<protein>
    <submittedName>
        <fullName evidence="2">Uncharacterized protein</fullName>
    </submittedName>
</protein>
<feature type="transmembrane region" description="Helical" evidence="1">
    <location>
        <begin position="314"/>
        <end position="335"/>
    </location>
</feature>
<keyword evidence="1" id="KW-0812">Transmembrane</keyword>
<proteinExistence type="predicted"/>
<gene>
    <name evidence="2" type="ORF">OFA60_08410</name>
</gene>
<keyword evidence="1" id="KW-0472">Membrane</keyword>
<evidence type="ECO:0000313" key="2">
    <source>
        <dbReference type="EMBL" id="WAL42095.1"/>
    </source>
</evidence>
<keyword evidence="1" id="KW-1133">Transmembrane helix</keyword>
<evidence type="ECO:0000313" key="3">
    <source>
        <dbReference type="Proteomes" id="UP001163127"/>
    </source>
</evidence>
<dbReference type="AlphaFoldDB" id="A0AA47INN4"/>
<feature type="transmembrane region" description="Helical" evidence="1">
    <location>
        <begin position="382"/>
        <end position="404"/>
    </location>
</feature>